<dbReference type="Pfam" id="PF00102">
    <property type="entry name" value="Y_phosphatase"/>
    <property type="match status" value="1"/>
</dbReference>
<dbReference type="GO" id="GO:0004725">
    <property type="term" value="F:protein tyrosine phosphatase activity"/>
    <property type="evidence" value="ECO:0007669"/>
    <property type="project" value="InterPro"/>
</dbReference>
<dbReference type="SUPFAM" id="SSF52799">
    <property type="entry name" value="(Phosphotyrosine protein) phosphatases II"/>
    <property type="match status" value="1"/>
</dbReference>
<keyword evidence="3" id="KW-1185">Reference proteome</keyword>
<dbReference type="InterPro" id="IPR029021">
    <property type="entry name" value="Prot-tyrosine_phosphatase-like"/>
</dbReference>
<dbReference type="STRING" id="7240.B4QTN4"/>
<dbReference type="Gene3D" id="3.90.190.10">
    <property type="entry name" value="Protein tyrosine phosphatase superfamily"/>
    <property type="match status" value="1"/>
</dbReference>
<organism evidence="2 3">
    <name type="scientific">Drosophila simulans</name>
    <name type="common">Fruit fly</name>
    <dbReference type="NCBI Taxonomy" id="7240"/>
    <lineage>
        <taxon>Eukaryota</taxon>
        <taxon>Metazoa</taxon>
        <taxon>Ecdysozoa</taxon>
        <taxon>Arthropoda</taxon>
        <taxon>Hexapoda</taxon>
        <taxon>Insecta</taxon>
        <taxon>Pterygota</taxon>
        <taxon>Neoptera</taxon>
        <taxon>Endopterygota</taxon>
        <taxon>Diptera</taxon>
        <taxon>Brachycera</taxon>
        <taxon>Muscomorpha</taxon>
        <taxon>Ephydroidea</taxon>
        <taxon>Drosophilidae</taxon>
        <taxon>Drosophila</taxon>
        <taxon>Sophophora</taxon>
    </lineage>
</organism>
<protein>
    <submittedName>
        <fullName evidence="2">GD18773</fullName>
    </submittedName>
</protein>
<feature type="domain" description="Tyrosine-protein phosphatase" evidence="1">
    <location>
        <begin position="2"/>
        <end position="43"/>
    </location>
</feature>
<dbReference type="OrthoDB" id="5794147at2759"/>
<sequence length="57" mass="6586">MAIRSLETPKRSVDIPQLVYYVRRGRASAVQTKEQYEFIYKVASMYAAKITNLSNDN</sequence>
<dbReference type="EMBL" id="CM000364">
    <property type="protein sequence ID" value="EDX13339.1"/>
    <property type="molecule type" value="Genomic_DNA"/>
</dbReference>
<evidence type="ECO:0000313" key="2">
    <source>
        <dbReference type="EMBL" id="EDX13339.1"/>
    </source>
</evidence>
<dbReference type="InterPro" id="IPR000242">
    <property type="entry name" value="PTP_cat"/>
</dbReference>
<dbReference type="AlphaFoldDB" id="B4QTN4"/>
<reference evidence="2 3" key="1">
    <citation type="journal article" date="2007" name="Nature">
        <title>Evolution of genes and genomes on the Drosophila phylogeny.</title>
        <authorList>
            <consortium name="Drosophila 12 Genomes Consortium"/>
            <person name="Clark A.G."/>
            <person name="Eisen M.B."/>
            <person name="Smith D.R."/>
            <person name="Bergman C.M."/>
            <person name="Oliver B."/>
            <person name="Markow T.A."/>
            <person name="Kaufman T.C."/>
            <person name="Kellis M."/>
            <person name="Gelbart W."/>
            <person name="Iyer V.N."/>
            <person name="Pollard D.A."/>
            <person name="Sackton T.B."/>
            <person name="Larracuente A.M."/>
            <person name="Singh N.D."/>
            <person name="Abad J.P."/>
            <person name="Abt D.N."/>
            <person name="Adryan B."/>
            <person name="Aguade M."/>
            <person name="Akashi H."/>
            <person name="Anderson W.W."/>
            <person name="Aquadro C.F."/>
            <person name="Ardell D.H."/>
            <person name="Arguello R."/>
            <person name="Artieri C.G."/>
            <person name="Barbash D.A."/>
            <person name="Barker D."/>
            <person name="Barsanti P."/>
            <person name="Batterham P."/>
            <person name="Batzoglou S."/>
            <person name="Begun D."/>
            <person name="Bhutkar A."/>
            <person name="Blanco E."/>
            <person name="Bosak S.A."/>
            <person name="Bradley R.K."/>
            <person name="Brand A.D."/>
            <person name="Brent M.R."/>
            <person name="Brooks A.N."/>
            <person name="Brown R.H."/>
            <person name="Butlin R.K."/>
            <person name="Caggese C."/>
            <person name="Calvi B.R."/>
            <person name="Bernardo de Carvalho A."/>
            <person name="Caspi A."/>
            <person name="Castrezana S."/>
            <person name="Celniker S.E."/>
            <person name="Chang J.L."/>
            <person name="Chapple C."/>
            <person name="Chatterji S."/>
            <person name="Chinwalla A."/>
            <person name="Civetta A."/>
            <person name="Clifton S.W."/>
            <person name="Comeron J.M."/>
            <person name="Costello J.C."/>
            <person name="Coyne J.A."/>
            <person name="Daub J."/>
            <person name="David R.G."/>
            <person name="Delcher A.L."/>
            <person name="Delehaunty K."/>
            <person name="Do C.B."/>
            <person name="Ebling H."/>
            <person name="Edwards K."/>
            <person name="Eickbush T."/>
            <person name="Evans J.D."/>
            <person name="Filipski A."/>
            <person name="Findeiss S."/>
            <person name="Freyhult E."/>
            <person name="Fulton L."/>
            <person name="Fulton R."/>
            <person name="Garcia A.C."/>
            <person name="Gardiner A."/>
            <person name="Garfield D.A."/>
            <person name="Garvin B.E."/>
            <person name="Gibson G."/>
            <person name="Gilbert D."/>
            <person name="Gnerre S."/>
            <person name="Godfrey J."/>
            <person name="Good R."/>
            <person name="Gotea V."/>
            <person name="Gravely B."/>
            <person name="Greenberg A.J."/>
            <person name="Griffiths-Jones S."/>
            <person name="Gross S."/>
            <person name="Guigo R."/>
            <person name="Gustafson E.A."/>
            <person name="Haerty W."/>
            <person name="Hahn M.W."/>
            <person name="Halligan D.L."/>
            <person name="Halpern A.L."/>
            <person name="Halter G.M."/>
            <person name="Han M.V."/>
            <person name="Heger A."/>
            <person name="Hillier L."/>
            <person name="Hinrichs A.S."/>
            <person name="Holmes I."/>
            <person name="Hoskins R.A."/>
            <person name="Hubisz M.J."/>
            <person name="Hultmark D."/>
            <person name="Huntley M.A."/>
            <person name="Jaffe D.B."/>
            <person name="Jagadeeshan S."/>
            <person name="Jeck W.R."/>
            <person name="Johnson J."/>
            <person name="Jones C.D."/>
            <person name="Jordan W.C."/>
            <person name="Karpen G.H."/>
            <person name="Kataoka E."/>
            <person name="Keightley P.D."/>
            <person name="Kheradpour P."/>
            <person name="Kirkness E.F."/>
            <person name="Koerich L.B."/>
            <person name="Kristiansen K."/>
            <person name="Kudrna D."/>
            <person name="Kulathinal R.J."/>
            <person name="Kumar S."/>
            <person name="Kwok R."/>
            <person name="Lander E."/>
            <person name="Langley C.H."/>
            <person name="Lapoint R."/>
            <person name="Lazzaro B.P."/>
            <person name="Lee S.J."/>
            <person name="Levesque L."/>
            <person name="Li R."/>
            <person name="Lin C.F."/>
            <person name="Lin M.F."/>
            <person name="Lindblad-Toh K."/>
            <person name="Llopart A."/>
            <person name="Long M."/>
            <person name="Low L."/>
            <person name="Lozovsky E."/>
            <person name="Lu J."/>
            <person name="Luo M."/>
            <person name="Machado C.A."/>
            <person name="Makalowski W."/>
            <person name="Marzo M."/>
            <person name="Matsuda M."/>
            <person name="Matzkin L."/>
            <person name="McAllister B."/>
            <person name="McBride C.S."/>
            <person name="McKernan B."/>
            <person name="McKernan K."/>
            <person name="Mendez-Lago M."/>
            <person name="Minx P."/>
            <person name="Mollenhauer M.U."/>
            <person name="Montooth K."/>
            <person name="Mount S.M."/>
            <person name="Mu X."/>
            <person name="Myers E."/>
            <person name="Negre B."/>
            <person name="Newfeld S."/>
            <person name="Nielsen R."/>
            <person name="Noor M.A."/>
            <person name="O'Grady P."/>
            <person name="Pachter L."/>
            <person name="Papaceit M."/>
            <person name="Parisi M.J."/>
            <person name="Parisi M."/>
            <person name="Parts L."/>
            <person name="Pedersen J.S."/>
            <person name="Pesole G."/>
            <person name="Phillippy A.M."/>
            <person name="Ponting C.P."/>
            <person name="Pop M."/>
            <person name="Porcelli D."/>
            <person name="Powell J.R."/>
            <person name="Prohaska S."/>
            <person name="Pruitt K."/>
            <person name="Puig M."/>
            <person name="Quesneville H."/>
            <person name="Ram K.R."/>
            <person name="Rand D."/>
            <person name="Rasmussen M.D."/>
            <person name="Reed L.K."/>
            <person name="Reenan R."/>
            <person name="Reily A."/>
            <person name="Remington K.A."/>
            <person name="Rieger T.T."/>
            <person name="Ritchie M.G."/>
            <person name="Robin C."/>
            <person name="Rogers Y.H."/>
            <person name="Rohde C."/>
            <person name="Rozas J."/>
            <person name="Rubenfield M.J."/>
            <person name="Ruiz A."/>
            <person name="Russo S."/>
            <person name="Salzberg S.L."/>
            <person name="Sanchez-Gracia A."/>
            <person name="Saranga D.J."/>
            <person name="Sato H."/>
            <person name="Schaeffer S.W."/>
            <person name="Schatz M.C."/>
            <person name="Schlenke T."/>
            <person name="Schwartz R."/>
            <person name="Segarra C."/>
            <person name="Singh R.S."/>
            <person name="Sirot L."/>
            <person name="Sirota M."/>
            <person name="Sisneros N.B."/>
            <person name="Smith C.D."/>
            <person name="Smith T.F."/>
            <person name="Spieth J."/>
            <person name="Stage D.E."/>
            <person name="Stark A."/>
            <person name="Stephan W."/>
            <person name="Strausberg R.L."/>
            <person name="Strempel S."/>
            <person name="Sturgill D."/>
            <person name="Sutton G."/>
            <person name="Sutton G.G."/>
            <person name="Tao W."/>
            <person name="Teichmann S."/>
            <person name="Tobari Y.N."/>
            <person name="Tomimura Y."/>
            <person name="Tsolas J.M."/>
            <person name="Valente V.L."/>
            <person name="Venter E."/>
            <person name="Venter J.C."/>
            <person name="Vicario S."/>
            <person name="Vieira F.G."/>
            <person name="Vilella A.J."/>
            <person name="Villasante A."/>
            <person name="Walenz B."/>
            <person name="Wang J."/>
            <person name="Wasserman M."/>
            <person name="Watts T."/>
            <person name="Wilson D."/>
            <person name="Wilson R.K."/>
            <person name="Wing R.A."/>
            <person name="Wolfner M.F."/>
            <person name="Wong A."/>
            <person name="Wong G.K."/>
            <person name="Wu C.I."/>
            <person name="Wu G."/>
            <person name="Yamamoto D."/>
            <person name="Yang H.P."/>
            <person name="Yang S.P."/>
            <person name="Yorke J.A."/>
            <person name="Yoshida K."/>
            <person name="Zdobnov E."/>
            <person name="Zhang P."/>
            <person name="Zhang Y."/>
            <person name="Zimin A.V."/>
            <person name="Baldwin J."/>
            <person name="Abdouelleil A."/>
            <person name="Abdulkadir J."/>
            <person name="Abebe A."/>
            <person name="Abera B."/>
            <person name="Abreu J."/>
            <person name="Acer S.C."/>
            <person name="Aftuck L."/>
            <person name="Alexander A."/>
            <person name="An P."/>
            <person name="Anderson E."/>
            <person name="Anderson S."/>
            <person name="Arachi H."/>
            <person name="Azer M."/>
            <person name="Bachantsang P."/>
            <person name="Barry A."/>
            <person name="Bayul T."/>
            <person name="Berlin A."/>
            <person name="Bessette D."/>
            <person name="Bloom T."/>
            <person name="Blye J."/>
            <person name="Boguslavskiy L."/>
            <person name="Bonnet C."/>
            <person name="Boukhgalter B."/>
            <person name="Bourzgui I."/>
            <person name="Brown A."/>
            <person name="Cahill P."/>
            <person name="Channer S."/>
            <person name="Cheshatsang Y."/>
            <person name="Chuda L."/>
            <person name="Citroen M."/>
            <person name="Collymore A."/>
            <person name="Cooke P."/>
            <person name="Costello M."/>
            <person name="D'Aco K."/>
            <person name="Daza R."/>
            <person name="De Haan G."/>
            <person name="DeGray S."/>
            <person name="DeMaso C."/>
            <person name="Dhargay N."/>
            <person name="Dooley K."/>
            <person name="Dooley E."/>
            <person name="Doricent M."/>
            <person name="Dorje P."/>
            <person name="Dorjee K."/>
            <person name="Dupes A."/>
            <person name="Elong R."/>
            <person name="Falk J."/>
            <person name="Farina A."/>
            <person name="Faro S."/>
            <person name="Ferguson D."/>
            <person name="Fisher S."/>
            <person name="Foley C.D."/>
            <person name="Franke A."/>
            <person name="Friedrich D."/>
            <person name="Gadbois L."/>
            <person name="Gearin G."/>
            <person name="Gearin C.R."/>
            <person name="Giannoukos G."/>
            <person name="Goode T."/>
            <person name="Graham J."/>
            <person name="Grandbois E."/>
            <person name="Grewal S."/>
            <person name="Gyaltsen K."/>
            <person name="Hafez N."/>
            <person name="Hagos B."/>
            <person name="Hall J."/>
            <person name="Henson C."/>
            <person name="Hollinger A."/>
            <person name="Honan T."/>
            <person name="Huard M.D."/>
            <person name="Hughes L."/>
            <person name="Hurhula B."/>
            <person name="Husby M.E."/>
            <person name="Kamat A."/>
            <person name="Kanga B."/>
            <person name="Kashin S."/>
            <person name="Khazanovich D."/>
            <person name="Kisner P."/>
            <person name="Lance K."/>
            <person name="Lara M."/>
            <person name="Lee W."/>
            <person name="Lennon N."/>
            <person name="Letendre F."/>
            <person name="LeVine R."/>
            <person name="Lipovsky A."/>
            <person name="Liu X."/>
            <person name="Liu J."/>
            <person name="Liu S."/>
            <person name="Lokyitsang T."/>
            <person name="Lokyitsang Y."/>
            <person name="Lubonja R."/>
            <person name="Lui A."/>
            <person name="MacDonald P."/>
            <person name="Magnisalis V."/>
            <person name="Maru K."/>
            <person name="Matthews C."/>
            <person name="McCusker W."/>
            <person name="McDonough S."/>
            <person name="Mehta T."/>
            <person name="Meldrim J."/>
            <person name="Meneus L."/>
            <person name="Mihai O."/>
            <person name="Mihalev A."/>
            <person name="Mihova T."/>
            <person name="Mittelman R."/>
            <person name="Mlenga V."/>
            <person name="Montmayeur A."/>
            <person name="Mulrain L."/>
            <person name="Navidi A."/>
            <person name="Naylor J."/>
            <person name="Negash T."/>
            <person name="Nguyen T."/>
            <person name="Nguyen N."/>
            <person name="Nicol R."/>
            <person name="Norbu C."/>
            <person name="Norbu N."/>
            <person name="Novod N."/>
            <person name="O'Neill B."/>
            <person name="Osman S."/>
            <person name="Markiewicz E."/>
            <person name="Oyono O.L."/>
            <person name="Patti C."/>
            <person name="Phunkhang P."/>
            <person name="Pierre F."/>
            <person name="Priest M."/>
            <person name="Raghuraman S."/>
            <person name="Rege F."/>
            <person name="Reyes R."/>
            <person name="Rise C."/>
            <person name="Rogov P."/>
            <person name="Ross K."/>
            <person name="Ryan E."/>
            <person name="Settipalli S."/>
            <person name="Shea T."/>
            <person name="Sherpa N."/>
            <person name="Shi L."/>
            <person name="Shih D."/>
            <person name="Sparrow T."/>
            <person name="Spaulding J."/>
            <person name="Stalker J."/>
            <person name="Stange-Thomann N."/>
            <person name="Stavropoulos S."/>
            <person name="Stone C."/>
            <person name="Strader C."/>
            <person name="Tesfaye S."/>
            <person name="Thomson T."/>
            <person name="Thoulutsang Y."/>
            <person name="Thoulutsang D."/>
            <person name="Topham K."/>
            <person name="Topping I."/>
            <person name="Tsamla T."/>
            <person name="Vassiliev H."/>
            <person name="Vo A."/>
            <person name="Wangchuk T."/>
            <person name="Wangdi T."/>
            <person name="Weiand M."/>
            <person name="Wilkinson J."/>
            <person name="Wilson A."/>
            <person name="Yadav S."/>
            <person name="Young G."/>
            <person name="Yu Q."/>
            <person name="Zembek L."/>
            <person name="Zhong D."/>
            <person name="Zimmer A."/>
            <person name="Zwirko Z."/>
            <person name="Jaffe D.B."/>
            <person name="Alvarez P."/>
            <person name="Brockman W."/>
            <person name="Butler J."/>
            <person name="Chin C."/>
            <person name="Gnerre S."/>
            <person name="Grabherr M."/>
            <person name="Kleber M."/>
            <person name="Mauceli E."/>
            <person name="MacCallum I."/>
        </authorList>
    </citation>
    <scope>NUCLEOTIDE SEQUENCE [LARGE SCALE GENOMIC DNA]</scope>
    <source>
        <strain evidence="3">white501</strain>
    </source>
</reference>
<accession>B4QTN4</accession>
<dbReference type="Proteomes" id="UP000000304">
    <property type="component" value="Chromosome 3R"/>
</dbReference>
<proteinExistence type="predicted"/>
<gene>
    <name evidence="2" type="primary">Dsim\GD18773</name>
    <name evidence="2" type="ORF">Dsim_GD18773</name>
</gene>
<dbReference type="HOGENOM" id="CLU_2998674_0_0_1"/>
<evidence type="ECO:0000313" key="3">
    <source>
        <dbReference type="Proteomes" id="UP000000304"/>
    </source>
</evidence>
<dbReference type="Bgee" id="FBgn0190292">
    <property type="expression patterns" value="Expressed in adult organism and 3 other cell types or tissues"/>
</dbReference>
<evidence type="ECO:0000259" key="1">
    <source>
        <dbReference type="Pfam" id="PF00102"/>
    </source>
</evidence>
<name>B4QTN4_DROSI</name>